<evidence type="ECO:0000313" key="3">
    <source>
        <dbReference type="Proteomes" id="UP000199529"/>
    </source>
</evidence>
<name>A0A1H3S4U1_9PSEU</name>
<organism evidence="2 3">
    <name type="scientific">Saccharopolyspora shandongensis</name>
    <dbReference type="NCBI Taxonomy" id="418495"/>
    <lineage>
        <taxon>Bacteria</taxon>
        <taxon>Bacillati</taxon>
        <taxon>Actinomycetota</taxon>
        <taxon>Actinomycetes</taxon>
        <taxon>Pseudonocardiales</taxon>
        <taxon>Pseudonocardiaceae</taxon>
        <taxon>Saccharopolyspora</taxon>
    </lineage>
</organism>
<dbReference type="EMBL" id="FNOK01000060">
    <property type="protein sequence ID" value="SDZ33046.1"/>
    <property type="molecule type" value="Genomic_DNA"/>
</dbReference>
<dbReference type="AlphaFoldDB" id="A0A1H3S4U1"/>
<protein>
    <recommendedName>
        <fullName evidence="4">Carboxyl transferase domain-containing protein</fullName>
    </recommendedName>
</protein>
<dbReference type="SUPFAM" id="SSF52096">
    <property type="entry name" value="ClpP/crotonase"/>
    <property type="match status" value="1"/>
</dbReference>
<keyword evidence="3" id="KW-1185">Reference proteome</keyword>
<accession>A0A1H3S4U1</accession>
<gene>
    <name evidence="2" type="ORF">SAMN05216215_106046</name>
</gene>
<feature type="region of interest" description="Disordered" evidence="1">
    <location>
        <begin position="10"/>
        <end position="31"/>
    </location>
</feature>
<sequence>MRKDPIQLTRDHREEHLAHSAQALATGGERKLAARAEKGELNARYRVARLFDEGSFRETGLFATSWVYGVEDVIDPADTRGFLIIALEAETPVKAYLDHPTAAEKPAVEEGFPLRSNE</sequence>
<dbReference type="RefSeq" id="WP_093276179.1">
    <property type="nucleotide sequence ID" value="NZ_FNOK01000060.1"/>
</dbReference>
<dbReference type="InterPro" id="IPR029045">
    <property type="entry name" value="ClpP/crotonase-like_dom_sf"/>
</dbReference>
<evidence type="ECO:0000256" key="1">
    <source>
        <dbReference type="SAM" id="MobiDB-lite"/>
    </source>
</evidence>
<dbReference type="Gene3D" id="3.90.226.10">
    <property type="entry name" value="2-enoyl-CoA Hydratase, Chain A, domain 1"/>
    <property type="match status" value="1"/>
</dbReference>
<reference evidence="3" key="1">
    <citation type="submission" date="2016-10" db="EMBL/GenBank/DDBJ databases">
        <authorList>
            <person name="Varghese N."/>
            <person name="Submissions S."/>
        </authorList>
    </citation>
    <scope>NUCLEOTIDE SEQUENCE [LARGE SCALE GENOMIC DNA]</scope>
    <source>
        <strain evidence="3">CGMCC 4.3530</strain>
    </source>
</reference>
<evidence type="ECO:0008006" key="4">
    <source>
        <dbReference type="Google" id="ProtNLM"/>
    </source>
</evidence>
<dbReference type="STRING" id="418495.SAMN05216215_106046"/>
<proteinExistence type="predicted"/>
<evidence type="ECO:0000313" key="2">
    <source>
        <dbReference type="EMBL" id="SDZ33046.1"/>
    </source>
</evidence>
<dbReference type="Proteomes" id="UP000199529">
    <property type="component" value="Unassembled WGS sequence"/>
</dbReference>